<reference evidence="1" key="1">
    <citation type="submission" date="2019-08" db="EMBL/GenBank/DDBJ databases">
        <authorList>
            <person name="Kucharzyk K."/>
            <person name="Murdoch R.W."/>
            <person name="Higgins S."/>
            <person name="Loffler F."/>
        </authorList>
    </citation>
    <scope>NUCLEOTIDE SEQUENCE</scope>
</reference>
<dbReference type="EMBL" id="VSSQ01004511">
    <property type="protein sequence ID" value="MPM25501.1"/>
    <property type="molecule type" value="Genomic_DNA"/>
</dbReference>
<protein>
    <submittedName>
        <fullName evidence="1">Uncharacterized protein</fullName>
    </submittedName>
</protein>
<evidence type="ECO:0000313" key="1">
    <source>
        <dbReference type="EMBL" id="MPM25501.1"/>
    </source>
</evidence>
<gene>
    <name evidence="1" type="ORF">SDC9_71996</name>
</gene>
<comment type="caution">
    <text evidence="1">The sequence shown here is derived from an EMBL/GenBank/DDBJ whole genome shotgun (WGS) entry which is preliminary data.</text>
</comment>
<accession>A0A644YC75</accession>
<proteinExistence type="predicted"/>
<name>A0A644YC75_9ZZZZ</name>
<sequence>MIQSGGTAPTIEELKKSGFLDSTLRPPVKALGRQLNTKQYEIDQNLNRAFLQLDENTRFYANSTLPL</sequence>
<organism evidence="1">
    <name type="scientific">bioreactor metagenome</name>
    <dbReference type="NCBI Taxonomy" id="1076179"/>
    <lineage>
        <taxon>unclassified sequences</taxon>
        <taxon>metagenomes</taxon>
        <taxon>ecological metagenomes</taxon>
    </lineage>
</organism>
<dbReference type="AlphaFoldDB" id="A0A644YC75"/>